<reference evidence="1" key="1">
    <citation type="journal article" date="2014" name="Front. Microbiol.">
        <title>High frequency of phylogenetically diverse reductive dehalogenase-homologous genes in deep subseafloor sedimentary metagenomes.</title>
        <authorList>
            <person name="Kawai M."/>
            <person name="Futagami T."/>
            <person name="Toyoda A."/>
            <person name="Takaki Y."/>
            <person name="Nishi S."/>
            <person name="Hori S."/>
            <person name="Arai W."/>
            <person name="Tsubouchi T."/>
            <person name="Morono Y."/>
            <person name="Uchiyama I."/>
            <person name="Ito T."/>
            <person name="Fujiyama A."/>
            <person name="Inagaki F."/>
            <person name="Takami H."/>
        </authorList>
    </citation>
    <scope>NUCLEOTIDE SEQUENCE</scope>
    <source>
        <strain evidence="1">Expedition CK06-06</strain>
    </source>
</reference>
<sequence length="130" mass="15090">MREQRVFALLVANYRSENNLTLRQMGDVCDVQFQTITTIENERNGTLWQTVCKVLCGMGMSFADFNSHLQTCEFFREEEPVVKVTVDKVKAKMQLKIHKLEEENALLRFKQQAEAEKAPPVNAFANRYSR</sequence>
<name>X0W3Z5_9ZZZZ</name>
<dbReference type="AlphaFoldDB" id="X0W3Z5"/>
<gene>
    <name evidence="1" type="ORF">S01H1_49857</name>
</gene>
<organism evidence="1">
    <name type="scientific">marine sediment metagenome</name>
    <dbReference type="NCBI Taxonomy" id="412755"/>
    <lineage>
        <taxon>unclassified sequences</taxon>
        <taxon>metagenomes</taxon>
        <taxon>ecological metagenomes</taxon>
    </lineage>
</organism>
<dbReference type="Gene3D" id="1.10.260.40">
    <property type="entry name" value="lambda repressor-like DNA-binding domains"/>
    <property type="match status" value="1"/>
</dbReference>
<dbReference type="SUPFAM" id="SSF47413">
    <property type="entry name" value="lambda repressor-like DNA-binding domains"/>
    <property type="match status" value="1"/>
</dbReference>
<proteinExistence type="predicted"/>
<accession>X0W3Z5</accession>
<dbReference type="InterPro" id="IPR010982">
    <property type="entry name" value="Lambda_DNA-bd_dom_sf"/>
</dbReference>
<evidence type="ECO:0000313" key="1">
    <source>
        <dbReference type="EMBL" id="GAG25559.1"/>
    </source>
</evidence>
<protein>
    <recommendedName>
        <fullName evidence="2">HTH cro/C1-type domain-containing protein</fullName>
    </recommendedName>
</protein>
<dbReference type="EMBL" id="BARS01032096">
    <property type="protein sequence ID" value="GAG25559.1"/>
    <property type="molecule type" value="Genomic_DNA"/>
</dbReference>
<evidence type="ECO:0008006" key="2">
    <source>
        <dbReference type="Google" id="ProtNLM"/>
    </source>
</evidence>
<comment type="caution">
    <text evidence="1">The sequence shown here is derived from an EMBL/GenBank/DDBJ whole genome shotgun (WGS) entry which is preliminary data.</text>
</comment>
<dbReference type="GO" id="GO:0003677">
    <property type="term" value="F:DNA binding"/>
    <property type="evidence" value="ECO:0007669"/>
    <property type="project" value="InterPro"/>
</dbReference>